<comment type="caution">
    <text evidence="9">The sequence shown here is derived from an EMBL/GenBank/DDBJ whole genome shotgun (WGS) entry which is preliminary data.</text>
</comment>
<dbReference type="GO" id="GO:0016709">
    <property type="term" value="F:oxidoreductase activity, acting on paired donors, with incorporation or reduction of molecular oxygen, NAD(P)H as one donor, and incorporation of one atom of oxygen"/>
    <property type="evidence" value="ECO:0007669"/>
    <property type="project" value="TreeGrafter"/>
</dbReference>
<evidence type="ECO:0000313" key="10">
    <source>
        <dbReference type="Proteomes" id="UP000811246"/>
    </source>
</evidence>
<proteinExistence type="inferred from homology"/>
<protein>
    <recommendedName>
        <fullName evidence="11">Cytochrome P450</fullName>
    </recommendedName>
</protein>
<dbReference type="Proteomes" id="UP000811246">
    <property type="component" value="Chromosome 14"/>
</dbReference>
<dbReference type="GO" id="GO:0016020">
    <property type="term" value="C:membrane"/>
    <property type="evidence" value="ECO:0007669"/>
    <property type="project" value="UniProtKB-SubCell"/>
</dbReference>
<dbReference type="GO" id="GO:0020037">
    <property type="term" value="F:heme binding"/>
    <property type="evidence" value="ECO:0007669"/>
    <property type="project" value="InterPro"/>
</dbReference>
<organism evidence="9 10">
    <name type="scientific">Carya illinoinensis</name>
    <name type="common">Pecan</name>
    <dbReference type="NCBI Taxonomy" id="32201"/>
    <lineage>
        <taxon>Eukaryota</taxon>
        <taxon>Viridiplantae</taxon>
        <taxon>Streptophyta</taxon>
        <taxon>Embryophyta</taxon>
        <taxon>Tracheophyta</taxon>
        <taxon>Spermatophyta</taxon>
        <taxon>Magnoliopsida</taxon>
        <taxon>eudicotyledons</taxon>
        <taxon>Gunneridae</taxon>
        <taxon>Pentapetalae</taxon>
        <taxon>rosids</taxon>
        <taxon>fabids</taxon>
        <taxon>Fagales</taxon>
        <taxon>Juglandaceae</taxon>
        <taxon>Carya</taxon>
    </lineage>
</organism>
<dbReference type="PROSITE" id="PS00086">
    <property type="entry name" value="CYTOCHROME_P450"/>
    <property type="match status" value="1"/>
</dbReference>
<comment type="similarity">
    <text evidence="7">Belongs to the cytochrome P450 family.</text>
</comment>
<evidence type="ECO:0000256" key="1">
    <source>
        <dbReference type="ARBA" id="ARBA00001971"/>
    </source>
</evidence>
<keyword evidence="4 7" id="KW-0479">Metal-binding</keyword>
<dbReference type="PANTHER" id="PTHR24298">
    <property type="entry name" value="FLAVONOID 3'-MONOOXYGENASE-RELATED"/>
    <property type="match status" value="1"/>
</dbReference>
<evidence type="ECO:0000256" key="6">
    <source>
        <dbReference type="ARBA" id="ARBA00023136"/>
    </source>
</evidence>
<evidence type="ECO:0000313" key="9">
    <source>
        <dbReference type="EMBL" id="KAG6679016.1"/>
    </source>
</evidence>
<evidence type="ECO:0000256" key="7">
    <source>
        <dbReference type="RuleBase" id="RU000461"/>
    </source>
</evidence>
<dbReference type="PANTHER" id="PTHR24298:SF59">
    <property type="entry name" value="CYTOCHROME P450, FAMILY 705, SUBFAMILY A, POLYPEPTIDE 25-RELATED"/>
    <property type="match status" value="1"/>
</dbReference>
<dbReference type="InterPro" id="IPR001128">
    <property type="entry name" value="Cyt_P450"/>
</dbReference>
<keyword evidence="7" id="KW-0408">Iron</keyword>
<evidence type="ECO:0000256" key="2">
    <source>
        <dbReference type="ARBA" id="ARBA00004167"/>
    </source>
</evidence>
<accession>A0A922D9G1</accession>
<dbReference type="EMBL" id="CM031838">
    <property type="protein sequence ID" value="KAG6679016.1"/>
    <property type="molecule type" value="Genomic_DNA"/>
</dbReference>
<keyword evidence="5 8" id="KW-1133">Transmembrane helix</keyword>
<evidence type="ECO:0000256" key="8">
    <source>
        <dbReference type="SAM" id="Phobius"/>
    </source>
</evidence>
<keyword evidence="6 8" id="KW-0472">Membrane</keyword>
<keyword evidence="7" id="KW-0560">Oxidoreductase</keyword>
<dbReference type="AlphaFoldDB" id="A0A922D9G1"/>
<reference evidence="9" key="1">
    <citation type="submission" date="2021-01" db="EMBL/GenBank/DDBJ databases">
        <authorList>
            <person name="Lovell J.T."/>
            <person name="Bentley N."/>
            <person name="Bhattarai G."/>
            <person name="Jenkins J.W."/>
            <person name="Sreedasyam A."/>
            <person name="Alarcon Y."/>
            <person name="Bock C."/>
            <person name="Boston L."/>
            <person name="Carlson J."/>
            <person name="Cervantes K."/>
            <person name="Clermont K."/>
            <person name="Krom N."/>
            <person name="Kubenka K."/>
            <person name="Mamidi S."/>
            <person name="Mattison C."/>
            <person name="Monteros M."/>
            <person name="Pisani C."/>
            <person name="Plott C."/>
            <person name="Rajasekar S."/>
            <person name="Rhein H.S."/>
            <person name="Rohla C."/>
            <person name="Song M."/>
            <person name="Hilaire R.S."/>
            <person name="Shu S."/>
            <person name="Wells L."/>
            <person name="Wang X."/>
            <person name="Webber J."/>
            <person name="Heerema R.J."/>
            <person name="Klein P."/>
            <person name="Conner P."/>
            <person name="Grauke L."/>
            <person name="Grimwood J."/>
            <person name="Schmutz J."/>
            <person name="Randall J.J."/>
        </authorList>
    </citation>
    <scope>NUCLEOTIDE SEQUENCE</scope>
    <source>
        <tissue evidence="9">Leaf</tissue>
    </source>
</reference>
<evidence type="ECO:0008006" key="11">
    <source>
        <dbReference type="Google" id="ProtNLM"/>
    </source>
</evidence>
<sequence length="537" mass="60937">MASLSTLTNTQYYFLCLFLWVLSIFLLRSFFGKSTKKVAAKDLHLLPSPPALPLIGHLHLLGSSLYKSLHNLSLKHGPLFCLRIGPSRTMLVVSSASVATEVFKANDLAISNRPALAFVDETPYGRAGFFNAPYGKYWRFMKKLAMTQLLNTTQIERSRSIRTEELVQLLCRLFDSAQRRELVDLGTEFVKFTNNSICRMAMNAKVSGDSSEAEQIRALVKESLQIGSKIYLGEILGPLKRLTYWLYGKQSVDIYMRYDAILERLWKEHEESGKRENEDLMDILIKVYKDEKAEFKMNRNHIKAFLLDLFIAGTSTSADILQWTMSELINHPQMFRKLRDEIVSVVGTGTRLVEEMDVPNLPYLQAVVKETLRLYPPIGVTARECREDCKIKGYHVSQNTMLAINLYSIMRDPEVWDNPNEFRPERFLVSNNSKVLHDKNQNHENELSGRQSLIDYVPFGAGRRGCPGSILAYSTINQTIAAIVQCFDWKVGGGGDHDLEQPKVDMEVENSGFGLNKAQSLVCLPLVHFNPFAANSM</sequence>
<keyword evidence="7" id="KW-0349">Heme</keyword>
<keyword evidence="3 8" id="KW-0812">Transmembrane</keyword>
<evidence type="ECO:0000256" key="5">
    <source>
        <dbReference type="ARBA" id="ARBA00022989"/>
    </source>
</evidence>
<gene>
    <name evidence="9" type="ORF">I3842_14G109500</name>
</gene>
<dbReference type="InterPro" id="IPR051103">
    <property type="entry name" value="Plant_metabolite_P450s"/>
</dbReference>
<evidence type="ECO:0000256" key="3">
    <source>
        <dbReference type="ARBA" id="ARBA00022692"/>
    </source>
</evidence>
<keyword evidence="7" id="KW-0503">Monooxygenase</keyword>
<dbReference type="Pfam" id="PF00067">
    <property type="entry name" value="p450"/>
    <property type="match status" value="1"/>
</dbReference>
<feature type="transmembrane region" description="Helical" evidence="8">
    <location>
        <begin position="12"/>
        <end position="31"/>
    </location>
</feature>
<dbReference type="GO" id="GO:0005506">
    <property type="term" value="F:iron ion binding"/>
    <property type="evidence" value="ECO:0007669"/>
    <property type="project" value="InterPro"/>
</dbReference>
<evidence type="ECO:0000256" key="4">
    <source>
        <dbReference type="ARBA" id="ARBA00022723"/>
    </source>
</evidence>
<dbReference type="InterPro" id="IPR017972">
    <property type="entry name" value="Cyt_P450_CS"/>
</dbReference>
<comment type="subcellular location">
    <subcellularLocation>
        <location evidence="2">Membrane</location>
        <topology evidence="2">Single-pass membrane protein</topology>
    </subcellularLocation>
</comment>
<comment type="cofactor">
    <cofactor evidence="1">
        <name>heme</name>
        <dbReference type="ChEBI" id="CHEBI:30413"/>
    </cofactor>
</comment>
<name>A0A922D9G1_CARIL</name>